<dbReference type="Proteomes" id="UP001412067">
    <property type="component" value="Unassembled WGS sequence"/>
</dbReference>
<keyword evidence="2" id="KW-1185">Reference proteome</keyword>
<organism evidence="1 2">
    <name type="scientific">Platanthera guangdongensis</name>
    <dbReference type="NCBI Taxonomy" id="2320717"/>
    <lineage>
        <taxon>Eukaryota</taxon>
        <taxon>Viridiplantae</taxon>
        <taxon>Streptophyta</taxon>
        <taxon>Embryophyta</taxon>
        <taxon>Tracheophyta</taxon>
        <taxon>Spermatophyta</taxon>
        <taxon>Magnoliopsida</taxon>
        <taxon>Liliopsida</taxon>
        <taxon>Asparagales</taxon>
        <taxon>Orchidaceae</taxon>
        <taxon>Orchidoideae</taxon>
        <taxon>Orchideae</taxon>
        <taxon>Orchidinae</taxon>
        <taxon>Platanthera</taxon>
    </lineage>
</organism>
<proteinExistence type="predicted"/>
<comment type="caution">
    <text evidence="1">The sequence shown here is derived from an EMBL/GenBank/DDBJ whole genome shotgun (WGS) entry which is preliminary data.</text>
</comment>
<sequence length="96" mass="11428">MGRICRRCCKKRRQGPKRIGLDAFPKINTELNFEYLLEREEKLKARETAKLEAEIVARERAEILARRRGINEEDRTKALAHQNLLEKKIRKSWLLI</sequence>
<evidence type="ECO:0000313" key="2">
    <source>
        <dbReference type="Proteomes" id="UP001412067"/>
    </source>
</evidence>
<gene>
    <name evidence="1" type="ORF">KSP40_PGU021429</name>
</gene>
<evidence type="ECO:0000313" key="1">
    <source>
        <dbReference type="EMBL" id="KAK8958776.1"/>
    </source>
</evidence>
<dbReference type="EMBL" id="JBBWWR010000012">
    <property type="protein sequence ID" value="KAK8958776.1"/>
    <property type="molecule type" value="Genomic_DNA"/>
</dbReference>
<accession>A0ABR2M543</accession>
<name>A0ABR2M543_9ASPA</name>
<protein>
    <submittedName>
        <fullName evidence="1">Uncharacterized protein</fullName>
    </submittedName>
</protein>
<reference evidence="1 2" key="1">
    <citation type="journal article" date="2022" name="Nat. Plants">
        <title>Genomes of leafy and leafless Platanthera orchids illuminate the evolution of mycoheterotrophy.</title>
        <authorList>
            <person name="Li M.H."/>
            <person name="Liu K.W."/>
            <person name="Li Z."/>
            <person name="Lu H.C."/>
            <person name="Ye Q.L."/>
            <person name="Zhang D."/>
            <person name="Wang J.Y."/>
            <person name="Li Y.F."/>
            <person name="Zhong Z.M."/>
            <person name="Liu X."/>
            <person name="Yu X."/>
            <person name="Liu D.K."/>
            <person name="Tu X.D."/>
            <person name="Liu B."/>
            <person name="Hao Y."/>
            <person name="Liao X.Y."/>
            <person name="Jiang Y.T."/>
            <person name="Sun W.H."/>
            <person name="Chen J."/>
            <person name="Chen Y.Q."/>
            <person name="Ai Y."/>
            <person name="Zhai J.W."/>
            <person name="Wu S.S."/>
            <person name="Zhou Z."/>
            <person name="Hsiao Y.Y."/>
            <person name="Wu W.L."/>
            <person name="Chen Y.Y."/>
            <person name="Lin Y.F."/>
            <person name="Hsu J.L."/>
            <person name="Li C.Y."/>
            <person name="Wang Z.W."/>
            <person name="Zhao X."/>
            <person name="Zhong W.Y."/>
            <person name="Ma X.K."/>
            <person name="Ma L."/>
            <person name="Huang J."/>
            <person name="Chen G.Z."/>
            <person name="Huang M.Z."/>
            <person name="Huang L."/>
            <person name="Peng D.H."/>
            <person name="Luo Y.B."/>
            <person name="Zou S.Q."/>
            <person name="Chen S.P."/>
            <person name="Lan S."/>
            <person name="Tsai W.C."/>
            <person name="Van de Peer Y."/>
            <person name="Liu Z.J."/>
        </authorList>
    </citation>
    <scope>NUCLEOTIDE SEQUENCE [LARGE SCALE GENOMIC DNA]</scope>
    <source>
        <strain evidence="1">Lor288</strain>
    </source>
</reference>